<reference evidence="1 2" key="1">
    <citation type="submission" date="2018-06" db="EMBL/GenBank/DDBJ databases">
        <authorList>
            <consortium name="Pathogen Informatics"/>
            <person name="Doyle S."/>
        </authorList>
    </citation>
    <scope>NUCLEOTIDE SEQUENCE [LARGE SCALE GENOMIC DNA]</scope>
    <source>
        <strain evidence="1 2">NCTC10764</strain>
    </source>
</reference>
<evidence type="ECO:0000313" key="1">
    <source>
        <dbReference type="EMBL" id="STE82261.1"/>
    </source>
</evidence>
<protein>
    <submittedName>
        <fullName evidence="1">Uncharacterized protein</fullName>
    </submittedName>
</protein>
<organism evidence="1 2">
    <name type="scientific">Escherichia coli</name>
    <dbReference type="NCBI Taxonomy" id="562"/>
    <lineage>
        <taxon>Bacteria</taxon>
        <taxon>Pseudomonadati</taxon>
        <taxon>Pseudomonadota</taxon>
        <taxon>Gammaproteobacteria</taxon>
        <taxon>Enterobacterales</taxon>
        <taxon>Enterobacteriaceae</taxon>
        <taxon>Escherichia</taxon>
    </lineage>
</organism>
<accession>A0A376KLW2</accession>
<dbReference type="EMBL" id="UFZL01000005">
    <property type="protein sequence ID" value="STE82261.1"/>
    <property type="molecule type" value="Genomic_DNA"/>
</dbReference>
<sequence length="35" mass="3935">MYGKSINKKNQQDRAFSFIKSSFLIHPGLFGGMVS</sequence>
<name>A0A376KLW2_ECOLX</name>
<proteinExistence type="predicted"/>
<dbReference type="Proteomes" id="UP000255201">
    <property type="component" value="Unassembled WGS sequence"/>
</dbReference>
<evidence type="ECO:0000313" key="2">
    <source>
        <dbReference type="Proteomes" id="UP000255201"/>
    </source>
</evidence>
<dbReference type="AlphaFoldDB" id="A0A376KLW2"/>
<gene>
    <name evidence="1" type="ORF">NCTC10764_06338</name>
</gene>